<keyword evidence="2" id="KW-1185">Reference proteome</keyword>
<dbReference type="AlphaFoldDB" id="A0AAD2G150"/>
<protein>
    <submittedName>
        <fullName evidence="1">Uncharacterized protein</fullName>
    </submittedName>
</protein>
<comment type="caution">
    <text evidence="1">The sequence shown here is derived from an EMBL/GenBank/DDBJ whole genome shotgun (WGS) entry which is preliminary data.</text>
</comment>
<proteinExistence type="predicted"/>
<name>A0AAD2G150_9STRA</name>
<organism evidence="1 2">
    <name type="scientific">Cylindrotheca closterium</name>
    <dbReference type="NCBI Taxonomy" id="2856"/>
    <lineage>
        <taxon>Eukaryota</taxon>
        <taxon>Sar</taxon>
        <taxon>Stramenopiles</taxon>
        <taxon>Ochrophyta</taxon>
        <taxon>Bacillariophyta</taxon>
        <taxon>Bacillariophyceae</taxon>
        <taxon>Bacillariophycidae</taxon>
        <taxon>Bacillariales</taxon>
        <taxon>Bacillariaceae</taxon>
        <taxon>Cylindrotheca</taxon>
    </lineage>
</organism>
<gene>
    <name evidence="1" type="ORF">CYCCA115_LOCUS17729</name>
</gene>
<dbReference type="Proteomes" id="UP001295423">
    <property type="component" value="Unassembled WGS sequence"/>
</dbReference>
<dbReference type="EMBL" id="CAKOGP040001992">
    <property type="protein sequence ID" value="CAJ1959309.1"/>
    <property type="molecule type" value="Genomic_DNA"/>
</dbReference>
<sequence length="225" mass="24192">MDFSTTITAFLTLAATSTPSSNAFLSNIGIQGQWKENPLRQTRVDTSDLIEEALVASKKYGASSPEARLAWETVEEIDASDNTAATLGMTSESQAEAERLLADLQQQQPHAAALHNMAADIEAIKLSAPKKNPSNKEGKIYQVNNAKLQQAVSDAKRLTESFGVHSSEAKVAWETVEEIASSGRIENAMGGMLTPEECLVDAPVEACEALGELNRVLDGQEQSSR</sequence>
<reference evidence="1" key="1">
    <citation type="submission" date="2023-08" db="EMBL/GenBank/DDBJ databases">
        <authorList>
            <person name="Audoor S."/>
            <person name="Bilcke G."/>
        </authorList>
    </citation>
    <scope>NUCLEOTIDE SEQUENCE</scope>
</reference>
<evidence type="ECO:0000313" key="1">
    <source>
        <dbReference type="EMBL" id="CAJ1959309.1"/>
    </source>
</evidence>
<evidence type="ECO:0000313" key="2">
    <source>
        <dbReference type="Proteomes" id="UP001295423"/>
    </source>
</evidence>
<accession>A0AAD2G150</accession>